<feature type="chain" id="PRO_5032843353" evidence="2">
    <location>
        <begin position="30"/>
        <end position="328"/>
    </location>
</feature>
<name>A0A857J852_9BURK</name>
<evidence type="ECO:0000313" key="4">
    <source>
        <dbReference type="Proteomes" id="UP000464787"/>
    </source>
</evidence>
<protein>
    <submittedName>
        <fullName evidence="3">Tripartite tricarboxylate transporter substrate binding protein</fullName>
    </submittedName>
</protein>
<dbReference type="PANTHER" id="PTHR42928">
    <property type="entry name" value="TRICARBOXYLATE-BINDING PROTEIN"/>
    <property type="match status" value="1"/>
</dbReference>
<dbReference type="Pfam" id="PF03401">
    <property type="entry name" value="TctC"/>
    <property type="match status" value="1"/>
</dbReference>
<dbReference type="SUPFAM" id="SSF53850">
    <property type="entry name" value="Periplasmic binding protein-like II"/>
    <property type="match status" value="1"/>
</dbReference>
<dbReference type="PIRSF" id="PIRSF017082">
    <property type="entry name" value="YflP"/>
    <property type="match status" value="1"/>
</dbReference>
<dbReference type="PANTHER" id="PTHR42928:SF5">
    <property type="entry name" value="BLR1237 PROTEIN"/>
    <property type="match status" value="1"/>
</dbReference>
<dbReference type="RefSeq" id="WP_160553708.1">
    <property type="nucleotide sequence ID" value="NZ_CP047650.1"/>
</dbReference>
<dbReference type="Gene3D" id="3.40.190.10">
    <property type="entry name" value="Periplasmic binding protein-like II"/>
    <property type="match status" value="1"/>
</dbReference>
<proteinExistence type="inferred from homology"/>
<accession>A0A857J852</accession>
<keyword evidence="4" id="KW-1185">Reference proteome</keyword>
<dbReference type="EMBL" id="CP047650">
    <property type="protein sequence ID" value="QHI99897.1"/>
    <property type="molecule type" value="Genomic_DNA"/>
</dbReference>
<dbReference type="Proteomes" id="UP000464787">
    <property type="component" value="Chromosome"/>
</dbReference>
<evidence type="ECO:0000256" key="2">
    <source>
        <dbReference type="SAM" id="SignalP"/>
    </source>
</evidence>
<feature type="signal peptide" evidence="2">
    <location>
        <begin position="1"/>
        <end position="29"/>
    </location>
</feature>
<dbReference type="KEGG" id="xyk:GT347_19070"/>
<sequence length="328" mass="34129">MDSAFLPGAGRPSRRALLLAAAAPWAARAATPAARFPQKPVTLVVPYAAGGGTDIVGRLLAQKLGDRWGQSVLVDNRTGANGVIGTAHVAKSPPDGYTLLLVVGSHALNPVLMKTLPYDTLSAFTPITNVAVSPMVLVVASKGSYKTLPDLLTAARKEELGVGNSEGQTRLTGELVRQAAGLKTVEVAYKGGAPMMVDIIGGHLPMGYTSVLTALPHVQAGNMRVLGVAARERLAVFPDAMTFAEAGVPGVESLSWYGMFGPAGLPAALVEQINADLRAVCNEPAVAGQLRDQGAQLVLSSPAELDRFVRSEAAKWATVAQRGNIKPE</sequence>
<dbReference type="InterPro" id="IPR005064">
    <property type="entry name" value="BUG"/>
</dbReference>
<dbReference type="InterPro" id="IPR042100">
    <property type="entry name" value="Bug_dom1"/>
</dbReference>
<evidence type="ECO:0000313" key="3">
    <source>
        <dbReference type="EMBL" id="QHI99897.1"/>
    </source>
</evidence>
<evidence type="ECO:0000256" key="1">
    <source>
        <dbReference type="ARBA" id="ARBA00006987"/>
    </source>
</evidence>
<reference evidence="3 4" key="1">
    <citation type="submission" date="2020-01" db="EMBL/GenBank/DDBJ databases">
        <title>Genome sequencing of strain KACC 21265.</title>
        <authorList>
            <person name="Heo J."/>
            <person name="Kim S.-J."/>
            <person name="Kim J.-S."/>
            <person name="Hong S.-B."/>
            <person name="Kwon S.-W."/>
        </authorList>
    </citation>
    <scope>NUCLEOTIDE SEQUENCE [LARGE SCALE GENOMIC DNA]</scope>
    <source>
        <strain evidence="3 4">KACC 21265</strain>
    </source>
</reference>
<dbReference type="CDD" id="cd13578">
    <property type="entry name" value="PBP2_Bug27"/>
    <property type="match status" value="1"/>
</dbReference>
<comment type="similarity">
    <text evidence="1">Belongs to the UPF0065 (bug) family.</text>
</comment>
<gene>
    <name evidence="3" type="ORF">GT347_19070</name>
</gene>
<dbReference type="AlphaFoldDB" id="A0A857J852"/>
<keyword evidence="2" id="KW-0732">Signal</keyword>
<organism evidence="3 4">
    <name type="scientific">Xylophilus rhododendri</name>
    <dbReference type="NCBI Taxonomy" id="2697032"/>
    <lineage>
        <taxon>Bacteria</taxon>
        <taxon>Pseudomonadati</taxon>
        <taxon>Pseudomonadota</taxon>
        <taxon>Betaproteobacteria</taxon>
        <taxon>Burkholderiales</taxon>
        <taxon>Xylophilus</taxon>
    </lineage>
</organism>
<dbReference type="Gene3D" id="3.40.190.150">
    <property type="entry name" value="Bordetella uptake gene, domain 1"/>
    <property type="match status" value="1"/>
</dbReference>